<feature type="transmembrane region" description="Helical" evidence="1">
    <location>
        <begin position="183"/>
        <end position="202"/>
    </location>
</feature>
<dbReference type="AlphaFoldDB" id="A0A1H3FCD1"/>
<evidence type="ECO:0000256" key="1">
    <source>
        <dbReference type="SAM" id="Phobius"/>
    </source>
</evidence>
<keyword evidence="1" id="KW-1133">Transmembrane helix</keyword>
<proteinExistence type="predicted"/>
<sequence>MKKGWDIFMHSVRLVLRNLGPALRVSALLYTVQVAGQVSALYSPIEAAEVPGMAAEPSLLSVILAFAAIVASLWIAVGWHRFVLEEEYPQGWLPRWHGATLLRYLWRSIVVGIVVVLGILVAFIPIMLFLAIAPAVAGIFAFGMIGLGGYLFFRLGVTLPAAAVGHRLSLREGWRATKDADGAIVVLAFIVIGASLVIQAPALVNPDPTSIVNVVYTIVTGWFATIIGVSVLTTLYGHYVQGRPID</sequence>
<keyword evidence="1" id="KW-0812">Transmembrane</keyword>
<feature type="transmembrane region" description="Helical" evidence="1">
    <location>
        <begin position="62"/>
        <end position="83"/>
    </location>
</feature>
<feature type="transmembrane region" description="Helical" evidence="1">
    <location>
        <begin position="21"/>
        <end position="42"/>
    </location>
</feature>
<accession>A0A1H3FCD1</accession>
<evidence type="ECO:0000313" key="3">
    <source>
        <dbReference type="Proteomes" id="UP000199286"/>
    </source>
</evidence>
<dbReference type="EMBL" id="FNPF01000001">
    <property type="protein sequence ID" value="SDX88457.1"/>
    <property type="molecule type" value="Genomic_DNA"/>
</dbReference>
<name>A0A1H3FCD1_9RHOB</name>
<dbReference type="RefSeq" id="WP_245710737.1">
    <property type="nucleotide sequence ID" value="NZ_FNPF01000001.1"/>
</dbReference>
<protein>
    <submittedName>
        <fullName evidence="2">Uncharacterized protein</fullName>
    </submittedName>
</protein>
<dbReference type="STRING" id="321339.SAMN05444340_101333"/>
<organism evidence="2 3">
    <name type="scientific">Citreimonas salinaria</name>
    <dbReference type="NCBI Taxonomy" id="321339"/>
    <lineage>
        <taxon>Bacteria</taxon>
        <taxon>Pseudomonadati</taxon>
        <taxon>Pseudomonadota</taxon>
        <taxon>Alphaproteobacteria</taxon>
        <taxon>Rhodobacterales</taxon>
        <taxon>Roseobacteraceae</taxon>
        <taxon>Citreimonas</taxon>
    </lineage>
</organism>
<reference evidence="2 3" key="1">
    <citation type="submission" date="2016-10" db="EMBL/GenBank/DDBJ databases">
        <authorList>
            <person name="de Groot N.N."/>
        </authorList>
    </citation>
    <scope>NUCLEOTIDE SEQUENCE [LARGE SCALE GENOMIC DNA]</scope>
    <source>
        <strain evidence="2 3">DSM 26880</strain>
    </source>
</reference>
<gene>
    <name evidence="2" type="ORF">SAMN05444340_101333</name>
</gene>
<keyword evidence="3" id="KW-1185">Reference proteome</keyword>
<feature type="transmembrane region" description="Helical" evidence="1">
    <location>
        <begin position="139"/>
        <end position="162"/>
    </location>
</feature>
<keyword evidence="1" id="KW-0472">Membrane</keyword>
<dbReference type="Proteomes" id="UP000199286">
    <property type="component" value="Unassembled WGS sequence"/>
</dbReference>
<feature type="transmembrane region" description="Helical" evidence="1">
    <location>
        <begin position="104"/>
        <end position="133"/>
    </location>
</feature>
<evidence type="ECO:0000313" key="2">
    <source>
        <dbReference type="EMBL" id="SDX88457.1"/>
    </source>
</evidence>
<feature type="transmembrane region" description="Helical" evidence="1">
    <location>
        <begin position="214"/>
        <end position="236"/>
    </location>
</feature>